<organism evidence="2 3">
    <name type="scientific">Salipiger mucosus DSM 16094</name>
    <dbReference type="NCBI Taxonomy" id="1123237"/>
    <lineage>
        <taxon>Bacteria</taxon>
        <taxon>Pseudomonadati</taxon>
        <taxon>Pseudomonadota</taxon>
        <taxon>Alphaproteobacteria</taxon>
        <taxon>Rhodobacterales</taxon>
        <taxon>Roseobacteraceae</taxon>
        <taxon>Salipiger</taxon>
    </lineage>
</organism>
<dbReference type="HOGENOM" id="CLU_042152_0_0_5"/>
<name>S9QWE2_9RHOB</name>
<accession>S9QWE2</accession>
<dbReference type="InterPro" id="IPR008893">
    <property type="entry name" value="WGR_domain"/>
</dbReference>
<dbReference type="Pfam" id="PF05406">
    <property type="entry name" value="WGR"/>
    <property type="match status" value="1"/>
</dbReference>
<keyword evidence="3" id="KW-1185">Reference proteome</keyword>
<dbReference type="RefSeq" id="WP_020042370.1">
    <property type="nucleotide sequence ID" value="NZ_KE557274.1"/>
</dbReference>
<dbReference type="OrthoDB" id="435394at2"/>
<comment type="caution">
    <text evidence="2">The sequence shown here is derived from an EMBL/GenBank/DDBJ whole genome shotgun (WGS) entry which is preliminary data.</text>
</comment>
<dbReference type="STRING" id="1123237.Salmuc_01713"/>
<dbReference type="SMART" id="SM00773">
    <property type="entry name" value="WGR"/>
    <property type="match status" value="1"/>
</dbReference>
<protein>
    <recommendedName>
        <fullName evidence="1">WGR domain-containing protein</fullName>
    </recommendedName>
</protein>
<dbReference type="PROSITE" id="PS51977">
    <property type="entry name" value="WGR"/>
    <property type="match status" value="1"/>
</dbReference>
<feature type="domain" description="WGR" evidence="1">
    <location>
        <begin position="1"/>
        <end position="87"/>
    </location>
</feature>
<sequence length="365" mass="40117">MEEKSIALFLTEGSSDKEYRVQLVQDGDGWRVFAQNGRRGKALKNAEKTKEAISYDSAVKLYDKTVASKTRKGYTEDVTGAAFAGGENAGRKTAFRPMLLTAISHEEASGLDGEWLAQQKHDGERRGVIAGPDGIHFANRNGLEVGVRQPVMDDVQALFLDLPEGFVLDAEDMGDHLVVFDVVEHPQVEKGVSTFRVRSNVLAGLQSTAQQLGLTAVKFDVPVPAAEFFRDREPRMRDAGAEGYVLRPADSVYAEGRQPVAFKMKYIESCTARVKARNGEKSSVRLEMLDGDDWIEVGNVTIPQGVEQFPEAGQLIEVEYLYAYEGGSLYQPVFKGPRTDVDDEACRLGTLKFKREADAAAAPAM</sequence>
<gene>
    <name evidence="2" type="ORF">Salmuc_01713</name>
</gene>
<dbReference type="SUPFAM" id="SSF56091">
    <property type="entry name" value="DNA ligase/mRNA capping enzyme, catalytic domain"/>
    <property type="match status" value="1"/>
</dbReference>
<dbReference type="AlphaFoldDB" id="S9QWE2"/>
<dbReference type="Proteomes" id="UP000015347">
    <property type="component" value="Unassembled WGS sequence"/>
</dbReference>
<evidence type="ECO:0000313" key="3">
    <source>
        <dbReference type="Proteomes" id="UP000015347"/>
    </source>
</evidence>
<dbReference type="eggNOG" id="COG1793">
    <property type="taxonomic scope" value="Bacteria"/>
</dbReference>
<proteinExistence type="predicted"/>
<evidence type="ECO:0000259" key="1">
    <source>
        <dbReference type="PROSITE" id="PS51977"/>
    </source>
</evidence>
<dbReference type="EMBL" id="APVH01000013">
    <property type="protein sequence ID" value="EPX83938.1"/>
    <property type="molecule type" value="Genomic_DNA"/>
</dbReference>
<evidence type="ECO:0000313" key="2">
    <source>
        <dbReference type="EMBL" id="EPX83938.1"/>
    </source>
</evidence>
<reference evidence="3" key="1">
    <citation type="journal article" date="2014" name="Stand. Genomic Sci.">
        <title>Genome sequence of the exopolysaccharide-producing Salipiger mucosus type strain (DSM 16094(T)), a moderately halophilic member of the Roseobacter clade.</title>
        <authorList>
            <person name="Riedel T."/>
            <person name="Spring S."/>
            <person name="Fiebig A."/>
            <person name="Petersen J."/>
            <person name="Kyrpides N.C."/>
            <person name="Goker M."/>
            <person name="Klenk H.P."/>
        </authorList>
    </citation>
    <scope>NUCLEOTIDE SEQUENCE [LARGE SCALE GENOMIC DNA]</scope>
    <source>
        <strain evidence="3">DSM 16094</strain>
    </source>
</reference>
<dbReference type="Gene3D" id="2.20.140.10">
    <property type="entry name" value="WGR domain"/>
    <property type="match status" value="1"/>
</dbReference>